<dbReference type="KEGG" id="cvr:CHLNCDRAFT_132944"/>
<feature type="domain" description="EamA" evidence="8">
    <location>
        <begin position="215"/>
        <end position="349"/>
    </location>
</feature>
<evidence type="ECO:0000256" key="6">
    <source>
        <dbReference type="SAM" id="MobiDB-lite"/>
    </source>
</evidence>
<evidence type="ECO:0000256" key="3">
    <source>
        <dbReference type="ARBA" id="ARBA00022692"/>
    </source>
</evidence>
<name>E1Z203_CHLVA</name>
<feature type="transmembrane region" description="Helical" evidence="7">
    <location>
        <begin position="214"/>
        <end position="234"/>
    </location>
</feature>
<dbReference type="OrthoDB" id="306876at2759"/>
<feature type="transmembrane region" description="Helical" evidence="7">
    <location>
        <begin position="274"/>
        <end position="295"/>
    </location>
</feature>
<dbReference type="InterPro" id="IPR000620">
    <property type="entry name" value="EamA_dom"/>
</dbReference>
<evidence type="ECO:0000313" key="10">
    <source>
        <dbReference type="Proteomes" id="UP000008141"/>
    </source>
</evidence>
<evidence type="ECO:0000256" key="1">
    <source>
        <dbReference type="ARBA" id="ARBA00004141"/>
    </source>
</evidence>
<evidence type="ECO:0000256" key="2">
    <source>
        <dbReference type="ARBA" id="ARBA00007635"/>
    </source>
</evidence>
<evidence type="ECO:0000313" key="9">
    <source>
        <dbReference type="EMBL" id="EFN59580.1"/>
    </source>
</evidence>
<accession>E1Z203</accession>
<dbReference type="GeneID" id="17359064"/>
<comment type="similarity">
    <text evidence="2">Belongs to the drug/metabolite transporter (DMT) superfamily. Plant drug/metabolite exporter (P-DME) (TC 2.A.7.4) family.</text>
</comment>
<feature type="compositionally biased region" description="Basic and acidic residues" evidence="6">
    <location>
        <begin position="1"/>
        <end position="17"/>
    </location>
</feature>
<organism evidence="10">
    <name type="scientific">Chlorella variabilis</name>
    <name type="common">Green alga</name>
    <dbReference type="NCBI Taxonomy" id="554065"/>
    <lineage>
        <taxon>Eukaryota</taxon>
        <taxon>Viridiplantae</taxon>
        <taxon>Chlorophyta</taxon>
        <taxon>core chlorophytes</taxon>
        <taxon>Trebouxiophyceae</taxon>
        <taxon>Chlorellales</taxon>
        <taxon>Chlorellaceae</taxon>
        <taxon>Chlorella clade</taxon>
        <taxon>Chlorella</taxon>
    </lineage>
</organism>
<dbReference type="Proteomes" id="UP000008141">
    <property type="component" value="Unassembled WGS sequence"/>
</dbReference>
<reference evidence="9 10" key="1">
    <citation type="journal article" date="2010" name="Plant Cell">
        <title>The Chlorella variabilis NC64A genome reveals adaptation to photosymbiosis, coevolution with viruses, and cryptic sex.</title>
        <authorList>
            <person name="Blanc G."/>
            <person name="Duncan G."/>
            <person name="Agarkova I."/>
            <person name="Borodovsky M."/>
            <person name="Gurnon J."/>
            <person name="Kuo A."/>
            <person name="Lindquist E."/>
            <person name="Lucas S."/>
            <person name="Pangilinan J."/>
            <person name="Polle J."/>
            <person name="Salamov A."/>
            <person name="Terry A."/>
            <person name="Yamada T."/>
            <person name="Dunigan D.D."/>
            <person name="Grigoriev I.V."/>
            <person name="Claverie J.M."/>
            <person name="Van Etten J.L."/>
        </authorList>
    </citation>
    <scope>NUCLEOTIDE SEQUENCE [LARGE SCALE GENOMIC DNA]</scope>
    <source>
        <strain evidence="9 10">NC64A</strain>
    </source>
</reference>
<feature type="transmembrane region" description="Helical" evidence="7">
    <location>
        <begin position="159"/>
        <end position="177"/>
    </location>
</feature>
<feature type="transmembrane region" description="Helical" evidence="7">
    <location>
        <begin position="307"/>
        <end position="326"/>
    </location>
</feature>
<dbReference type="InterPro" id="IPR037185">
    <property type="entry name" value="EmrE-like"/>
</dbReference>
<feature type="region of interest" description="Disordered" evidence="6">
    <location>
        <begin position="1"/>
        <end position="53"/>
    </location>
</feature>
<keyword evidence="4 7" id="KW-1133">Transmembrane helix</keyword>
<dbReference type="PANTHER" id="PTHR22911">
    <property type="entry name" value="ACYL-MALONYL CONDENSING ENZYME-RELATED"/>
    <property type="match status" value="1"/>
</dbReference>
<keyword evidence="3 7" id="KW-0812">Transmembrane</keyword>
<feature type="compositionally biased region" description="Low complexity" evidence="6">
    <location>
        <begin position="29"/>
        <end position="47"/>
    </location>
</feature>
<evidence type="ECO:0000256" key="5">
    <source>
        <dbReference type="ARBA" id="ARBA00023136"/>
    </source>
</evidence>
<keyword evidence="5 7" id="KW-0472">Membrane</keyword>
<sequence length="388" mass="40422">MVSNESERRAASEGRASDDEENAPLISDGPQQQGEACGAAAREGGSASITAPSGPPVWRRPLAALWDNGVACGVVSSLSFTLASTLVKLVQHAIPVFEIILCRALFAGVTTVLSCRAKGLPIFGSTAPLPIKLARGIVGATAMICCYESIVRLPLSDSTVIFFLSPAFTAILGYLLLGEKFGWLTAAGCSASLGGVVMVAQPGSAAVDWSRQRLLGMVFGFAGAVLAAGAYICIRQIGKREHPLTIAMYFHTFSFLGSVVPLCLGYPQPAVLPSPVQAVLLLLLAACSFTANLLVNRAFQIELAAKASAVNFSQVIFAWTIGTVFFDDPLTVLSVVGTCLIATGVIVVNLDKMGQKHQLGTTSDAAGGADKDTSQQQEQSRGWSAAAA</sequence>
<dbReference type="GO" id="GO:0016020">
    <property type="term" value="C:membrane"/>
    <property type="evidence" value="ECO:0007669"/>
    <property type="project" value="UniProtKB-SubCell"/>
</dbReference>
<dbReference type="AlphaFoldDB" id="E1Z203"/>
<feature type="transmembrane region" description="Helical" evidence="7">
    <location>
        <begin position="332"/>
        <end position="350"/>
    </location>
</feature>
<dbReference type="EMBL" id="GL433835">
    <property type="protein sequence ID" value="EFN59580.1"/>
    <property type="molecule type" value="Genomic_DNA"/>
</dbReference>
<dbReference type="SUPFAM" id="SSF103481">
    <property type="entry name" value="Multidrug resistance efflux transporter EmrE"/>
    <property type="match status" value="2"/>
</dbReference>
<feature type="region of interest" description="Disordered" evidence="6">
    <location>
        <begin position="360"/>
        <end position="388"/>
    </location>
</feature>
<feature type="domain" description="EamA" evidence="8">
    <location>
        <begin position="69"/>
        <end position="199"/>
    </location>
</feature>
<evidence type="ECO:0000256" key="7">
    <source>
        <dbReference type="SAM" id="Phobius"/>
    </source>
</evidence>
<feature type="transmembrane region" description="Helical" evidence="7">
    <location>
        <begin position="246"/>
        <end position="268"/>
    </location>
</feature>
<comment type="subcellular location">
    <subcellularLocation>
        <location evidence="1">Membrane</location>
        <topology evidence="1">Multi-pass membrane protein</topology>
    </subcellularLocation>
</comment>
<keyword evidence="10" id="KW-1185">Reference proteome</keyword>
<gene>
    <name evidence="9" type="ORF">CHLNCDRAFT_132944</name>
</gene>
<dbReference type="eggNOG" id="KOG4510">
    <property type="taxonomic scope" value="Eukaryota"/>
</dbReference>
<feature type="transmembrane region" description="Helical" evidence="7">
    <location>
        <begin position="184"/>
        <end position="202"/>
    </location>
</feature>
<protein>
    <recommendedName>
        <fullName evidence="8">EamA domain-containing protein</fullName>
    </recommendedName>
</protein>
<dbReference type="InParanoid" id="E1Z203"/>
<dbReference type="Pfam" id="PF00892">
    <property type="entry name" value="EamA"/>
    <property type="match status" value="2"/>
</dbReference>
<evidence type="ECO:0000259" key="8">
    <source>
        <dbReference type="Pfam" id="PF00892"/>
    </source>
</evidence>
<proteinExistence type="inferred from homology"/>
<dbReference type="RefSeq" id="XP_005851682.1">
    <property type="nucleotide sequence ID" value="XM_005851620.1"/>
</dbReference>
<dbReference type="PANTHER" id="PTHR22911:SF6">
    <property type="entry name" value="SOLUTE CARRIER FAMILY 35 MEMBER G1"/>
    <property type="match status" value="1"/>
</dbReference>
<dbReference type="Gene3D" id="1.10.3730.20">
    <property type="match status" value="1"/>
</dbReference>
<dbReference type="OMA" id="KYSLWDA"/>
<evidence type="ECO:0000256" key="4">
    <source>
        <dbReference type="ARBA" id="ARBA00022989"/>
    </source>
</evidence>